<dbReference type="AlphaFoldDB" id="A0A1Q2D278"/>
<feature type="transmembrane region" description="Helical" evidence="7">
    <location>
        <begin position="90"/>
        <end position="111"/>
    </location>
</feature>
<proteinExistence type="inferred from homology"/>
<feature type="transmembrane region" description="Helical" evidence="7">
    <location>
        <begin position="245"/>
        <end position="262"/>
    </location>
</feature>
<feature type="transmembrane region" description="Helical" evidence="7">
    <location>
        <begin position="131"/>
        <end position="153"/>
    </location>
</feature>
<dbReference type="Pfam" id="PF00950">
    <property type="entry name" value="ABC-3"/>
    <property type="match status" value="1"/>
</dbReference>
<protein>
    <submittedName>
        <fullName evidence="8">Metal ABC transporter</fullName>
    </submittedName>
</protein>
<dbReference type="GO" id="GO:0055085">
    <property type="term" value="P:transmembrane transport"/>
    <property type="evidence" value="ECO:0007669"/>
    <property type="project" value="InterPro"/>
</dbReference>
<feature type="transmembrane region" description="Helical" evidence="7">
    <location>
        <begin position="12"/>
        <end position="30"/>
    </location>
</feature>
<feature type="transmembrane region" description="Helical" evidence="7">
    <location>
        <begin position="192"/>
        <end position="211"/>
    </location>
</feature>
<dbReference type="PANTHER" id="PTHR30477">
    <property type="entry name" value="ABC-TRANSPORTER METAL-BINDING PROTEIN"/>
    <property type="match status" value="1"/>
</dbReference>
<gene>
    <name evidence="8" type="ORF">BW733_00440</name>
</gene>
<dbReference type="EMBL" id="CP019607">
    <property type="protein sequence ID" value="AQP52384.1"/>
    <property type="molecule type" value="Genomic_DNA"/>
</dbReference>
<keyword evidence="9" id="KW-1185">Reference proteome</keyword>
<dbReference type="OrthoDB" id="9798540at2"/>
<keyword evidence="5 7" id="KW-0472">Membrane</keyword>
<keyword evidence="6" id="KW-0813">Transport</keyword>
<name>A0A1Q2D278_9ACTN</name>
<dbReference type="InterPro" id="IPR037294">
    <property type="entry name" value="ABC_BtuC-like"/>
</dbReference>
<dbReference type="GO" id="GO:0043190">
    <property type="term" value="C:ATP-binding cassette (ABC) transporter complex"/>
    <property type="evidence" value="ECO:0007669"/>
    <property type="project" value="InterPro"/>
</dbReference>
<dbReference type="InterPro" id="IPR001626">
    <property type="entry name" value="ABC_TroCD"/>
</dbReference>
<sequence>MEILALPFMQRALVAALLSGLIAPAIGTFIVQKRMSLLGDGLGHVAIMGVGLAMLTGWAPLPVAVVVCVVGAVIVELLRQHGKASGDLGLAILFYGGLASGVLMAGIAGQGAGGLSSYLFGSLTSVSEDDIAVIVVLAVVILVCTIGLAPRLFSVSVDEDYSQVLGVRVRVLNLLVVVLAAVTVTLSMRTVGLLLVSALMVIPVATAQQAFVGFFSSFFGAMGIGVLAALGGTIGSFYLDTATGATIVVTAIVLLGVSWLIGKRLRREDRFIPFIEDHGAHEHERAENGVAPAHVGGREIQHGDHIDYVHDGHRHAWHGDHYDEH</sequence>
<dbReference type="Proteomes" id="UP000188235">
    <property type="component" value="Chromosome"/>
</dbReference>
<evidence type="ECO:0000256" key="1">
    <source>
        <dbReference type="ARBA" id="ARBA00004141"/>
    </source>
</evidence>
<evidence type="ECO:0000313" key="9">
    <source>
        <dbReference type="Proteomes" id="UP000188235"/>
    </source>
</evidence>
<organism evidence="8 9">
    <name type="scientific">Tessaracoccus flavescens</name>
    <dbReference type="NCBI Taxonomy" id="399497"/>
    <lineage>
        <taxon>Bacteria</taxon>
        <taxon>Bacillati</taxon>
        <taxon>Actinomycetota</taxon>
        <taxon>Actinomycetes</taxon>
        <taxon>Propionibacteriales</taxon>
        <taxon>Propionibacteriaceae</taxon>
        <taxon>Tessaracoccus</taxon>
    </lineage>
</organism>
<evidence type="ECO:0000256" key="7">
    <source>
        <dbReference type="SAM" id="Phobius"/>
    </source>
</evidence>
<evidence type="ECO:0000256" key="3">
    <source>
        <dbReference type="ARBA" id="ARBA00022692"/>
    </source>
</evidence>
<dbReference type="PANTHER" id="PTHR30477:SF0">
    <property type="entry name" value="METAL TRANSPORT SYSTEM MEMBRANE PROTEIN TM_0125-RELATED"/>
    <property type="match status" value="1"/>
</dbReference>
<evidence type="ECO:0000313" key="8">
    <source>
        <dbReference type="EMBL" id="AQP52384.1"/>
    </source>
</evidence>
<evidence type="ECO:0000256" key="2">
    <source>
        <dbReference type="ARBA" id="ARBA00008034"/>
    </source>
</evidence>
<evidence type="ECO:0000256" key="4">
    <source>
        <dbReference type="ARBA" id="ARBA00022989"/>
    </source>
</evidence>
<keyword evidence="4 7" id="KW-1133">Transmembrane helix</keyword>
<evidence type="ECO:0000256" key="5">
    <source>
        <dbReference type="ARBA" id="ARBA00023136"/>
    </source>
</evidence>
<dbReference type="STRING" id="399497.BW733_00440"/>
<dbReference type="KEGG" id="tfa:BW733_00440"/>
<dbReference type="GO" id="GO:0010043">
    <property type="term" value="P:response to zinc ion"/>
    <property type="evidence" value="ECO:0007669"/>
    <property type="project" value="TreeGrafter"/>
</dbReference>
<accession>A0A1Q2D278</accession>
<dbReference type="SUPFAM" id="SSF81345">
    <property type="entry name" value="ABC transporter involved in vitamin B12 uptake, BtuC"/>
    <property type="match status" value="1"/>
</dbReference>
<keyword evidence="3 6" id="KW-0812">Transmembrane</keyword>
<reference evidence="8 9" key="1">
    <citation type="journal article" date="2008" name="Int. J. Syst. Evol. Microbiol.">
        <title>Tessaracoccus flavescens sp. nov., isolated from marine sediment.</title>
        <authorList>
            <person name="Lee D.W."/>
            <person name="Lee S.D."/>
        </authorList>
    </citation>
    <scope>NUCLEOTIDE SEQUENCE [LARGE SCALE GENOMIC DNA]</scope>
    <source>
        <strain evidence="8 9">SST-39T</strain>
    </source>
</reference>
<feature type="transmembrane region" description="Helical" evidence="7">
    <location>
        <begin position="218"/>
        <end position="239"/>
    </location>
</feature>
<comment type="subcellular location">
    <subcellularLocation>
        <location evidence="6">Cell membrane</location>
        <topology evidence="6">Multi-pass membrane protein</topology>
    </subcellularLocation>
    <subcellularLocation>
        <location evidence="1">Membrane</location>
        <topology evidence="1">Multi-pass membrane protein</topology>
    </subcellularLocation>
</comment>
<evidence type="ECO:0000256" key="6">
    <source>
        <dbReference type="RuleBase" id="RU003943"/>
    </source>
</evidence>
<feature type="transmembrane region" description="Helical" evidence="7">
    <location>
        <begin position="165"/>
        <end position="186"/>
    </location>
</feature>
<dbReference type="Gene3D" id="1.10.3470.10">
    <property type="entry name" value="ABC transporter involved in vitamin B12 uptake, BtuC"/>
    <property type="match status" value="1"/>
</dbReference>
<comment type="similarity">
    <text evidence="2 6">Belongs to the ABC-3 integral membrane protein family.</text>
</comment>